<evidence type="ECO:0000313" key="3">
    <source>
        <dbReference type="Proteomes" id="UP001151760"/>
    </source>
</evidence>
<reference evidence="2" key="2">
    <citation type="submission" date="2022-01" db="EMBL/GenBank/DDBJ databases">
        <authorList>
            <person name="Yamashiro T."/>
            <person name="Shiraishi A."/>
            <person name="Satake H."/>
            <person name="Nakayama K."/>
        </authorList>
    </citation>
    <scope>NUCLEOTIDE SEQUENCE</scope>
</reference>
<accession>A0ABQ5A9I2</accession>
<evidence type="ECO:0000313" key="2">
    <source>
        <dbReference type="EMBL" id="GJS97927.1"/>
    </source>
</evidence>
<dbReference type="EMBL" id="BQNB010012002">
    <property type="protein sequence ID" value="GJS97927.1"/>
    <property type="molecule type" value="Genomic_DNA"/>
</dbReference>
<dbReference type="Pfam" id="PF07727">
    <property type="entry name" value="RVT_2"/>
    <property type="match status" value="2"/>
</dbReference>
<dbReference type="CDD" id="cd09272">
    <property type="entry name" value="RNase_HI_RT_Ty1"/>
    <property type="match status" value="1"/>
</dbReference>
<name>A0ABQ5A9I2_9ASTR</name>
<protein>
    <submittedName>
        <fullName evidence="2">Ribonuclease H-like domain-containing protein</fullName>
    </submittedName>
</protein>
<proteinExistence type="predicted"/>
<feature type="domain" description="Reverse transcriptase Ty1/copia-type" evidence="1">
    <location>
        <begin position="105"/>
        <end position="161"/>
    </location>
</feature>
<keyword evidence="3" id="KW-1185">Reference proteome</keyword>
<feature type="domain" description="Reverse transcriptase Ty1/copia-type" evidence="1">
    <location>
        <begin position="64"/>
        <end position="104"/>
    </location>
</feature>
<dbReference type="SUPFAM" id="SSF56672">
    <property type="entry name" value="DNA/RNA polymerases"/>
    <property type="match status" value="1"/>
</dbReference>
<evidence type="ECO:0000259" key="1">
    <source>
        <dbReference type="Pfam" id="PF07727"/>
    </source>
</evidence>
<dbReference type="InterPro" id="IPR013103">
    <property type="entry name" value="RVT_2"/>
</dbReference>
<gene>
    <name evidence="2" type="ORF">Tco_0819097</name>
</gene>
<dbReference type="PANTHER" id="PTHR11439:SF495">
    <property type="entry name" value="REVERSE TRANSCRIPTASE, RNA-DEPENDENT DNA POLYMERASE-RELATED"/>
    <property type="match status" value="1"/>
</dbReference>
<dbReference type="InterPro" id="IPR043502">
    <property type="entry name" value="DNA/RNA_pol_sf"/>
</dbReference>
<sequence length="387" mass="44387">MSKNLKEHGFVSTIQQRTNHKDLQNCLLACLLSEEEPKKVIHALRDPSWIKTMLEELLQFKLQEVWTLVDLLNGKRAIGTKWVFRNKMDEKGIVIRNKARLVAQRIEAIRLFLAYASFKDFVVFQMDVKNAFLYGKIEEEVYVCQPPGFEDPDFPDRVYKMSSVGEFTFFLGLQVQQKKDDIFISQDKYVGEILKKFGFTEVKTASTPMKTQNPLLKDENGEEVDVHMYRSMIGSLMYLTSSRPDIMYLKGQPKLGLWYPKDSPFDLVAYTDSDYAGASLDRKSTIGGCQFLRSRLISWQCKKQTVVANSTTEAEYVAALTCCGEVLCVTFLNFRFWSWLCYYNTTSGAFGLRETDKEVFGLAGNTQKRCLVEQETNKAVFGLTAKL</sequence>
<comment type="caution">
    <text evidence="2">The sequence shown here is derived from an EMBL/GenBank/DDBJ whole genome shotgun (WGS) entry which is preliminary data.</text>
</comment>
<reference evidence="2" key="1">
    <citation type="journal article" date="2022" name="Int. J. Mol. Sci.">
        <title>Draft Genome of Tanacetum Coccineum: Genomic Comparison of Closely Related Tanacetum-Family Plants.</title>
        <authorList>
            <person name="Yamashiro T."/>
            <person name="Shiraishi A."/>
            <person name="Nakayama K."/>
            <person name="Satake H."/>
        </authorList>
    </citation>
    <scope>NUCLEOTIDE SEQUENCE</scope>
</reference>
<dbReference type="PANTHER" id="PTHR11439">
    <property type="entry name" value="GAG-POL-RELATED RETROTRANSPOSON"/>
    <property type="match status" value="1"/>
</dbReference>
<dbReference type="Proteomes" id="UP001151760">
    <property type="component" value="Unassembled WGS sequence"/>
</dbReference>
<organism evidence="2 3">
    <name type="scientific">Tanacetum coccineum</name>
    <dbReference type="NCBI Taxonomy" id="301880"/>
    <lineage>
        <taxon>Eukaryota</taxon>
        <taxon>Viridiplantae</taxon>
        <taxon>Streptophyta</taxon>
        <taxon>Embryophyta</taxon>
        <taxon>Tracheophyta</taxon>
        <taxon>Spermatophyta</taxon>
        <taxon>Magnoliopsida</taxon>
        <taxon>eudicotyledons</taxon>
        <taxon>Gunneridae</taxon>
        <taxon>Pentapetalae</taxon>
        <taxon>asterids</taxon>
        <taxon>campanulids</taxon>
        <taxon>Asterales</taxon>
        <taxon>Asteraceae</taxon>
        <taxon>Asteroideae</taxon>
        <taxon>Anthemideae</taxon>
        <taxon>Anthemidinae</taxon>
        <taxon>Tanacetum</taxon>
    </lineage>
</organism>